<keyword evidence="3" id="KW-1185">Reference proteome</keyword>
<reference evidence="2" key="1">
    <citation type="journal article" date="2023" name="Science">
        <title>Genome structures resolve the early diversification of teleost fishes.</title>
        <authorList>
            <person name="Parey E."/>
            <person name="Louis A."/>
            <person name="Montfort J."/>
            <person name="Bouchez O."/>
            <person name="Roques C."/>
            <person name="Iampietro C."/>
            <person name="Lluch J."/>
            <person name="Castinel A."/>
            <person name="Donnadieu C."/>
            <person name="Desvignes T."/>
            <person name="Floi Bucao C."/>
            <person name="Jouanno E."/>
            <person name="Wen M."/>
            <person name="Mejri S."/>
            <person name="Dirks R."/>
            <person name="Jansen H."/>
            <person name="Henkel C."/>
            <person name="Chen W.J."/>
            <person name="Zahm M."/>
            <person name="Cabau C."/>
            <person name="Klopp C."/>
            <person name="Thompson A.W."/>
            <person name="Robinson-Rechavi M."/>
            <person name="Braasch I."/>
            <person name="Lecointre G."/>
            <person name="Bobe J."/>
            <person name="Postlethwait J.H."/>
            <person name="Berthelot C."/>
            <person name="Roest Crollius H."/>
            <person name="Guiguen Y."/>
        </authorList>
    </citation>
    <scope>NUCLEOTIDE SEQUENCE</scope>
    <source>
        <strain evidence="2">NC1722</strain>
    </source>
</reference>
<feature type="compositionally biased region" description="Basic and acidic residues" evidence="1">
    <location>
        <begin position="24"/>
        <end position="45"/>
    </location>
</feature>
<evidence type="ECO:0000256" key="1">
    <source>
        <dbReference type="SAM" id="MobiDB-lite"/>
    </source>
</evidence>
<comment type="caution">
    <text evidence="2">The sequence shown here is derived from an EMBL/GenBank/DDBJ whole genome shotgun (WGS) entry which is preliminary data.</text>
</comment>
<name>A0AAD7RJ49_9TELE</name>
<protein>
    <submittedName>
        <fullName evidence="2">Uncharacterized protein</fullName>
    </submittedName>
</protein>
<evidence type="ECO:0000313" key="2">
    <source>
        <dbReference type="EMBL" id="KAJ8383736.1"/>
    </source>
</evidence>
<dbReference type="EMBL" id="JAINUG010000287">
    <property type="protein sequence ID" value="KAJ8383736.1"/>
    <property type="molecule type" value="Genomic_DNA"/>
</dbReference>
<organism evidence="2 3">
    <name type="scientific">Aldrovandia affinis</name>
    <dbReference type="NCBI Taxonomy" id="143900"/>
    <lineage>
        <taxon>Eukaryota</taxon>
        <taxon>Metazoa</taxon>
        <taxon>Chordata</taxon>
        <taxon>Craniata</taxon>
        <taxon>Vertebrata</taxon>
        <taxon>Euteleostomi</taxon>
        <taxon>Actinopterygii</taxon>
        <taxon>Neopterygii</taxon>
        <taxon>Teleostei</taxon>
        <taxon>Notacanthiformes</taxon>
        <taxon>Halosauridae</taxon>
        <taxon>Aldrovandia</taxon>
    </lineage>
</organism>
<proteinExistence type="predicted"/>
<evidence type="ECO:0000313" key="3">
    <source>
        <dbReference type="Proteomes" id="UP001221898"/>
    </source>
</evidence>
<feature type="region of interest" description="Disordered" evidence="1">
    <location>
        <begin position="20"/>
        <end position="61"/>
    </location>
</feature>
<dbReference type="AlphaFoldDB" id="A0AAD7RJ49"/>
<dbReference type="Proteomes" id="UP001221898">
    <property type="component" value="Unassembled WGS sequence"/>
</dbReference>
<gene>
    <name evidence="2" type="ORF">AAFF_G00215780</name>
</gene>
<accession>A0AAD7RJ49</accession>
<sequence>MEQSATLWSVETQPALANEAADLDGGKAFRGGEQEDCENRGEAKRTGRTGQQGLGCGAHSAGRGWFAVPLLRPS</sequence>